<dbReference type="InterPro" id="IPR004808">
    <property type="entry name" value="AP_endonuc_1"/>
</dbReference>
<dbReference type="SUPFAM" id="SSF56219">
    <property type="entry name" value="DNase I-like"/>
    <property type="match status" value="1"/>
</dbReference>
<dbReference type="Proteomes" id="UP000680714">
    <property type="component" value="Unassembled WGS sequence"/>
</dbReference>
<reference evidence="7 8" key="1">
    <citation type="submission" date="2021-04" db="EMBL/GenBank/DDBJ databases">
        <title>Magnetospirillum sulfuroxidans sp. nov., a facultative chemolithoautotrophic sulfur-oxidizing alphaproteobacterium isolated from freshwater sediment and proposals for Paramagetospirillum gen. nov., and Magnetospirillaceae fam. nov.</title>
        <authorList>
            <person name="Koziaeva V."/>
            <person name="Geelhoed J.S."/>
            <person name="Sorokin D.Y."/>
            <person name="Grouzdev D.S."/>
        </authorList>
    </citation>
    <scope>NUCLEOTIDE SEQUENCE [LARGE SCALE GENOMIC DNA]</scope>
    <source>
        <strain evidence="7 8">J10</strain>
    </source>
</reference>
<keyword evidence="8" id="KW-1185">Reference proteome</keyword>
<evidence type="ECO:0000256" key="5">
    <source>
        <dbReference type="ARBA" id="ARBA00022842"/>
    </source>
</evidence>
<gene>
    <name evidence="7" type="ORF">KEC16_13200</name>
</gene>
<dbReference type="PANTHER" id="PTHR43250">
    <property type="entry name" value="EXODEOXYRIBONUCLEASE III"/>
    <property type="match status" value="1"/>
</dbReference>
<evidence type="ECO:0000259" key="6">
    <source>
        <dbReference type="Pfam" id="PF03372"/>
    </source>
</evidence>
<dbReference type="CDD" id="cd09086">
    <property type="entry name" value="ExoIII-like_AP-endo"/>
    <property type="match status" value="1"/>
</dbReference>
<dbReference type="InterPro" id="IPR005135">
    <property type="entry name" value="Endo/exonuclease/phosphatase"/>
</dbReference>
<evidence type="ECO:0000256" key="3">
    <source>
        <dbReference type="ARBA" id="ARBA00022723"/>
    </source>
</evidence>
<evidence type="ECO:0000313" key="8">
    <source>
        <dbReference type="Proteomes" id="UP000680714"/>
    </source>
</evidence>
<dbReference type="InterPro" id="IPR020847">
    <property type="entry name" value="AP_endonuclease_F1_BS"/>
</dbReference>
<dbReference type="RefSeq" id="WP_211549663.1">
    <property type="nucleotide sequence ID" value="NZ_JAGTUF010000012.1"/>
</dbReference>
<dbReference type="NCBIfam" id="TIGR00633">
    <property type="entry name" value="xth"/>
    <property type="match status" value="1"/>
</dbReference>
<feature type="domain" description="Endonuclease/exonuclease/phosphatase" evidence="6">
    <location>
        <begin position="4"/>
        <end position="253"/>
    </location>
</feature>
<keyword evidence="3" id="KW-0479">Metal-binding</keyword>
<dbReference type="Gene3D" id="3.60.10.10">
    <property type="entry name" value="Endonuclease/exonuclease/phosphatase"/>
    <property type="match status" value="1"/>
</dbReference>
<evidence type="ECO:0000313" key="7">
    <source>
        <dbReference type="EMBL" id="MBR9972675.1"/>
    </source>
</evidence>
<dbReference type="PROSITE" id="PS00726">
    <property type="entry name" value="AP_NUCLEASE_F1_1"/>
    <property type="match status" value="1"/>
</dbReference>
<protein>
    <submittedName>
        <fullName evidence="7">Exodeoxyribonuclease III</fullName>
    </submittedName>
</protein>
<dbReference type="PROSITE" id="PS51435">
    <property type="entry name" value="AP_NUCLEASE_F1_4"/>
    <property type="match status" value="1"/>
</dbReference>
<comment type="caution">
    <text evidence="7">The sequence shown here is derived from an EMBL/GenBank/DDBJ whole genome shotgun (WGS) entry which is preliminary data.</text>
</comment>
<accession>A0ABS5IE47</accession>
<dbReference type="Pfam" id="PF03372">
    <property type="entry name" value="Exo_endo_phos"/>
    <property type="match status" value="1"/>
</dbReference>
<organism evidence="7 8">
    <name type="scientific">Magnetospirillum sulfuroxidans</name>
    <dbReference type="NCBI Taxonomy" id="611300"/>
    <lineage>
        <taxon>Bacteria</taxon>
        <taxon>Pseudomonadati</taxon>
        <taxon>Pseudomonadota</taxon>
        <taxon>Alphaproteobacteria</taxon>
        <taxon>Rhodospirillales</taxon>
        <taxon>Rhodospirillaceae</taxon>
        <taxon>Magnetospirillum</taxon>
    </lineage>
</organism>
<dbReference type="InterPro" id="IPR036691">
    <property type="entry name" value="Endo/exonu/phosph_ase_sf"/>
</dbReference>
<dbReference type="PANTHER" id="PTHR43250:SF2">
    <property type="entry name" value="EXODEOXYRIBONUCLEASE III"/>
    <property type="match status" value="1"/>
</dbReference>
<comment type="cofactor">
    <cofactor evidence="1">
        <name>Mg(2+)</name>
        <dbReference type="ChEBI" id="CHEBI:18420"/>
    </cofactor>
</comment>
<proteinExistence type="inferred from homology"/>
<dbReference type="EMBL" id="JAGTUF010000012">
    <property type="protein sequence ID" value="MBR9972675.1"/>
    <property type="molecule type" value="Genomic_DNA"/>
</dbReference>
<evidence type="ECO:0000256" key="2">
    <source>
        <dbReference type="ARBA" id="ARBA00007092"/>
    </source>
</evidence>
<comment type="similarity">
    <text evidence="2">Belongs to the DNA repair enzymes AP/ExoA family.</text>
</comment>
<name>A0ABS5IE47_9PROT</name>
<keyword evidence="5" id="KW-0460">Magnesium</keyword>
<evidence type="ECO:0000256" key="4">
    <source>
        <dbReference type="ARBA" id="ARBA00022801"/>
    </source>
</evidence>
<evidence type="ECO:0000256" key="1">
    <source>
        <dbReference type="ARBA" id="ARBA00001946"/>
    </source>
</evidence>
<keyword evidence="4" id="KW-0378">Hydrolase</keyword>
<sequence>MRVVTWNINSIRLRIELLRQVVETLRPDVVCLQEIKVVDELFPAEACRALGFPHIAFHGMKGYNGVAILSKLPIRATVTPSWCGREDRRHLVAKLDQAEIHCLYVPAGGDIPDPDKNDKFAHKLEFLRQLTAWYAANYTPEDKLILTGDLNIAPLETDVWSHKQLLSVVSHTPVEVDLLNRMQASLGWVDAMREFIPPDQRLYTWWSYRSPDWQKNDRGRRLDHVWVSPVLRQSLRSVDVLRDCRSWPQPSDHVPVLVELAL</sequence>
<dbReference type="InterPro" id="IPR037493">
    <property type="entry name" value="ExoIII-like"/>
</dbReference>